<accession>A0A4Y2SB46</accession>
<evidence type="ECO:0000313" key="3">
    <source>
        <dbReference type="EMBL" id="GBN84529.1"/>
    </source>
</evidence>
<evidence type="ECO:0000313" key="2">
    <source>
        <dbReference type="EMBL" id="GBN84292.1"/>
    </source>
</evidence>
<dbReference type="AlphaFoldDB" id="A0A4Y2SB46"/>
<dbReference type="Pfam" id="PF03184">
    <property type="entry name" value="DDE_1"/>
    <property type="match status" value="1"/>
</dbReference>
<dbReference type="GO" id="GO:0003676">
    <property type="term" value="F:nucleic acid binding"/>
    <property type="evidence" value="ECO:0007669"/>
    <property type="project" value="InterPro"/>
</dbReference>
<dbReference type="EMBL" id="BGPR01020300">
    <property type="protein sequence ID" value="GBN84292.1"/>
    <property type="molecule type" value="Genomic_DNA"/>
</dbReference>
<gene>
    <name evidence="2" type="ORF">AVEN_266187_1</name>
    <name evidence="3" type="ORF">AVEN_269904_1</name>
</gene>
<dbReference type="Proteomes" id="UP000499080">
    <property type="component" value="Unassembled WGS sequence"/>
</dbReference>
<dbReference type="InterPro" id="IPR004875">
    <property type="entry name" value="DDE_SF_endonuclease_dom"/>
</dbReference>
<keyword evidence="4" id="KW-1185">Reference proteome</keyword>
<sequence length="176" mass="20481">MDQGVINDLKLKYRKFILAHVLEKDAASLIQKIKKIDVKSAMYWLAASWEKIKPETIKNSWHNILTTKDIKDNNKKKENQDHFEIKYTVLKLSGCEEATDNCIKEWLYGDEEEEITDDAISCMITEEEIDETEDLNDEREKIISHAEDMAVLDVVLRYIEQQPDALSHNVLVLKSL</sequence>
<feature type="domain" description="DDE-1" evidence="1">
    <location>
        <begin position="1"/>
        <end position="61"/>
    </location>
</feature>
<dbReference type="OrthoDB" id="6753532at2759"/>
<dbReference type="EMBL" id="BGPR01020385">
    <property type="protein sequence ID" value="GBN84529.1"/>
    <property type="molecule type" value="Genomic_DNA"/>
</dbReference>
<evidence type="ECO:0000313" key="4">
    <source>
        <dbReference type="Proteomes" id="UP000499080"/>
    </source>
</evidence>
<proteinExistence type="predicted"/>
<name>A0A4Y2SB46_ARAVE</name>
<reference evidence="3 4" key="1">
    <citation type="journal article" date="2019" name="Sci. Rep.">
        <title>Orb-weaving spider Araneus ventricosus genome elucidates the spidroin gene catalogue.</title>
        <authorList>
            <person name="Kono N."/>
            <person name="Nakamura H."/>
            <person name="Ohtoshi R."/>
            <person name="Moran D.A.P."/>
            <person name="Shinohara A."/>
            <person name="Yoshida Y."/>
            <person name="Fujiwara M."/>
            <person name="Mori M."/>
            <person name="Tomita M."/>
            <person name="Arakawa K."/>
        </authorList>
    </citation>
    <scope>NUCLEOTIDE SEQUENCE [LARGE SCALE GENOMIC DNA]</scope>
</reference>
<organism evidence="3 4">
    <name type="scientific">Araneus ventricosus</name>
    <name type="common">Orbweaver spider</name>
    <name type="synonym">Epeira ventricosa</name>
    <dbReference type="NCBI Taxonomy" id="182803"/>
    <lineage>
        <taxon>Eukaryota</taxon>
        <taxon>Metazoa</taxon>
        <taxon>Ecdysozoa</taxon>
        <taxon>Arthropoda</taxon>
        <taxon>Chelicerata</taxon>
        <taxon>Arachnida</taxon>
        <taxon>Araneae</taxon>
        <taxon>Araneomorphae</taxon>
        <taxon>Entelegynae</taxon>
        <taxon>Araneoidea</taxon>
        <taxon>Araneidae</taxon>
        <taxon>Araneus</taxon>
    </lineage>
</organism>
<evidence type="ECO:0000259" key="1">
    <source>
        <dbReference type="Pfam" id="PF03184"/>
    </source>
</evidence>
<comment type="caution">
    <text evidence="3">The sequence shown here is derived from an EMBL/GenBank/DDBJ whole genome shotgun (WGS) entry which is preliminary data.</text>
</comment>
<protein>
    <recommendedName>
        <fullName evidence="1">DDE-1 domain-containing protein</fullName>
    </recommendedName>
</protein>